<accession>A0AA38FPW3</accession>
<feature type="non-terminal residue" evidence="2">
    <location>
        <position position="136"/>
    </location>
</feature>
<evidence type="ECO:0000313" key="2">
    <source>
        <dbReference type="EMBL" id="KAH9308266.1"/>
    </source>
</evidence>
<sequence length="136" mass="14880">VDDEDDYDDVVVEMNSESYVVMTQEQTNKKEKVVQPTKISKESPITIPVIARRGAPIPTTSTQKVSSASPSPSTSTSENSFPTNDKADRSKSPPTPSSDSPSTSGSFDIIDHLKKTKIQISEAEFYQTHPKAFAKM</sequence>
<protein>
    <submittedName>
        <fullName evidence="2">Uncharacterized protein</fullName>
    </submittedName>
</protein>
<name>A0AA38FPW3_TAXCH</name>
<dbReference type="EMBL" id="JAHRHJ020000007">
    <property type="protein sequence ID" value="KAH9308266.1"/>
    <property type="molecule type" value="Genomic_DNA"/>
</dbReference>
<feature type="compositionally biased region" description="Low complexity" evidence="1">
    <location>
        <begin position="97"/>
        <end position="106"/>
    </location>
</feature>
<feature type="region of interest" description="Disordered" evidence="1">
    <location>
        <begin position="22"/>
        <end position="110"/>
    </location>
</feature>
<dbReference type="AlphaFoldDB" id="A0AA38FPW3"/>
<gene>
    <name evidence="2" type="ORF">KI387_036177</name>
</gene>
<proteinExistence type="predicted"/>
<reference evidence="2 3" key="1">
    <citation type="journal article" date="2021" name="Nat. Plants">
        <title>The Taxus genome provides insights into paclitaxel biosynthesis.</title>
        <authorList>
            <person name="Xiong X."/>
            <person name="Gou J."/>
            <person name="Liao Q."/>
            <person name="Li Y."/>
            <person name="Zhou Q."/>
            <person name="Bi G."/>
            <person name="Li C."/>
            <person name="Du R."/>
            <person name="Wang X."/>
            <person name="Sun T."/>
            <person name="Guo L."/>
            <person name="Liang H."/>
            <person name="Lu P."/>
            <person name="Wu Y."/>
            <person name="Zhang Z."/>
            <person name="Ro D.K."/>
            <person name="Shang Y."/>
            <person name="Huang S."/>
            <person name="Yan J."/>
        </authorList>
    </citation>
    <scope>NUCLEOTIDE SEQUENCE [LARGE SCALE GENOMIC DNA]</scope>
    <source>
        <strain evidence="2">Ta-2019</strain>
    </source>
</reference>
<evidence type="ECO:0000256" key="1">
    <source>
        <dbReference type="SAM" id="MobiDB-lite"/>
    </source>
</evidence>
<feature type="non-terminal residue" evidence="2">
    <location>
        <position position="1"/>
    </location>
</feature>
<evidence type="ECO:0000313" key="3">
    <source>
        <dbReference type="Proteomes" id="UP000824469"/>
    </source>
</evidence>
<organism evidence="2 3">
    <name type="scientific">Taxus chinensis</name>
    <name type="common">Chinese yew</name>
    <name type="synonym">Taxus wallichiana var. chinensis</name>
    <dbReference type="NCBI Taxonomy" id="29808"/>
    <lineage>
        <taxon>Eukaryota</taxon>
        <taxon>Viridiplantae</taxon>
        <taxon>Streptophyta</taxon>
        <taxon>Embryophyta</taxon>
        <taxon>Tracheophyta</taxon>
        <taxon>Spermatophyta</taxon>
        <taxon>Pinopsida</taxon>
        <taxon>Pinidae</taxon>
        <taxon>Conifers II</taxon>
        <taxon>Cupressales</taxon>
        <taxon>Taxaceae</taxon>
        <taxon>Taxus</taxon>
    </lineage>
</organism>
<feature type="compositionally biased region" description="Low complexity" evidence="1">
    <location>
        <begin position="60"/>
        <end position="83"/>
    </location>
</feature>
<dbReference type="Proteomes" id="UP000824469">
    <property type="component" value="Unassembled WGS sequence"/>
</dbReference>
<keyword evidence="3" id="KW-1185">Reference proteome</keyword>
<comment type="caution">
    <text evidence="2">The sequence shown here is derived from an EMBL/GenBank/DDBJ whole genome shotgun (WGS) entry which is preliminary data.</text>
</comment>